<dbReference type="InterPro" id="IPR000210">
    <property type="entry name" value="BTB/POZ_dom"/>
</dbReference>
<proteinExistence type="predicted"/>
<dbReference type="CDD" id="cd18186">
    <property type="entry name" value="BTB_POZ_ZBTB_KLHL-like"/>
    <property type="match status" value="1"/>
</dbReference>
<organism evidence="3 4">
    <name type="scientific">Zingiber officinale</name>
    <name type="common">Ginger</name>
    <name type="synonym">Amomum zingiber</name>
    <dbReference type="NCBI Taxonomy" id="94328"/>
    <lineage>
        <taxon>Eukaryota</taxon>
        <taxon>Viridiplantae</taxon>
        <taxon>Streptophyta</taxon>
        <taxon>Embryophyta</taxon>
        <taxon>Tracheophyta</taxon>
        <taxon>Spermatophyta</taxon>
        <taxon>Magnoliopsida</taxon>
        <taxon>Liliopsida</taxon>
        <taxon>Zingiberales</taxon>
        <taxon>Zingiberaceae</taxon>
        <taxon>Zingiber</taxon>
    </lineage>
</organism>
<dbReference type="SUPFAM" id="SSF54695">
    <property type="entry name" value="POZ domain"/>
    <property type="match status" value="1"/>
</dbReference>
<accession>A0A8J5FV90</accession>
<reference evidence="3 4" key="1">
    <citation type="submission" date="2020-08" db="EMBL/GenBank/DDBJ databases">
        <title>Plant Genome Project.</title>
        <authorList>
            <person name="Zhang R.-G."/>
        </authorList>
    </citation>
    <scope>NUCLEOTIDE SEQUENCE [LARGE SCALE GENOMIC DNA]</scope>
    <source>
        <tissue evidence="3">Rhizome</tissue>
    </source>
</reference>
<evidence type="ECO:0000313" key="4">
    <source>
        <dbReference type="Proteomes" id="UP000734854"/>
    </source>
</evidence>
<name>A0A8J5FV90_ZINOF</name>
<dbReference type="Gene3D" id="3.30.710.10">
    <property type="entry name" value="Potassium Channel Kv1.1, Chain A"/>
    <property type="match status" value="1"/>
</dbReference>
<dbReference type="EMBL" id="JACMSC010000014">
    <property type="protein sequence ID" value="KAG6491420.1"/>
    <property type="molecule type" value="Genomic_DNA"/>
</dbReference>
<feature type="domain" description="BTB" evidence="2">
    <location>
        <begin position="8"/>
        <end position="67"/>
    </location>
</feature>
<dbReference type="InterPro" id="IPR044714">
    <property type="entry name" value="AtSIBP1-like"/>
</dbReference>
<dbReference type="InterPro" id="IPR011333">
    <property type="entry name" value="SKP1/BTB/POZ_sf"/>
</dbReference>
<evidence type="ECO:0000256" key="1">
    <source>
        <dbReference type="ARBA" id="ARBA00004906"/>
    </source>
</evidence>
<dbReference type="SMART" id="SM00225">
    <property type="entry name" value="BTB"/>
    <property type="match status" value="1"/>
</dbReference>
<comment type="caution">
    <text evidence="3">The sequence shown here is derived from an EMBL/GenBank/DDBJ whole genome shotgun (WGS) entry which is preliminary data.</text>
</comment>
<dbReference type="PROSITE" id="PS50097">
    <property type="entry name" value="BTB"/>
    <property type="match status" value="1"/>
</dbReference>
<gene>
    <name evidence="3" type="ORF">ZIOFF_052762</name>
</gene>
<dbReference type="PANTHER" id="PTHR46672:SF1">
    <property type="entry name" value="OS08G0103600 PROTEIN"/>
    <property type="match status" value="1"/>
</dbReference>
<dbReference type="AlphaFoldDB" id="A0A8J5FV90"/>
<sequence>MFQESMYTDITIQTLDGSLRAHKAVLASSSPVFKCMFLHDLKEKQSSIIKIEDMSTDVCSALLAYMYGTIKQQDLEKHCFPLLAAADKYYLQDLRKCCEKMLLEDINSSNVFERLQAAWLYKLDRLKEDCFKYLSDFNKLHDMKEQLHDFYFHADRELLLEVFKKTISAKKP</sequence>
<evidence type="ECO:0000259" key="2">
    <source>
        <dbReference type="PROSITE" id="PS50097"/>
    </source>
</evidence>
<comment type="pathway">
    <text evidence="1">Protein modification; protein ubiquitination.</text>
</comment>
<dbReference type="Proteomes" id="UP000734854">
    <property type="component" value="Unassembled WGS sequence"/>
</dbReference>
<evidence type="ECO:0000313" key="3">
    <source>
        <dbReference type="EMBL" id="KAG6491420.1"/>
    </source>
</evidence>
<dbReference type="PANTHER" id="PTHR46672">
    <property type="entry name" value="OS08G0495500 PROTEIN-RELATED"/>
    <property type="match status" value="1"/>
</dbReference>
<keyword evidence="4" id="KW-1185">Reference proteome</keyword>
<protein>
    <recommendedName>
        <fullName evidence="2">BTB domain-containing protein</fullName>
    </recommendedName>
</protein>
<dbReference type="Pfam" id="PF00651">
    <property type="entry name" value="BTB"/>
    <property type="match status" value="1"/>
</dbReference>